<proteinExistence type="predicted"/>
<feature type="region of interest" description="Disordered" evidence="1">
    <location>
        <begin position="102"/>
        <end position="136"/>
    </location>
</feature>
<dbReference type="GO" id="GO:0051256">
    <property type="term" value="P:mitotic spindle midzone assembly"/>
    <property type="evidence" value="ECO:0007669"/>
    <property type="project" value="TreeGrafter"/>
</dbReference>
<dbReference type="GO" id="GO:0030496">
    <property type="term" value="C:midbody"/>
    <property type="evidence" value="ECO:0007669"/>
    <property type="project" value="TreeGrafter"/>
</dbReference>
<organism evidence="3 4">
    <name type="scientific">Syphacia muris</name>
    <dbReference type="NCBI Taxonomy" id="451379"/>
    <lineage>
        <taxon>Eukaryota</taxon>
        <taxon>Metazoa</taxon>
        <taxon>Ecdysozoa</taxon>
        <taxon>Nematoda</taxon>
        <taxon>Chromadorea</taxon>
        <taxon>Rhabditida</taxon>
        <taxon>Spirurina</taxon>
        <taxon>Oxyuridomorpha</taxon>
        <taxon>Oxyuroidea</taxon>
        <taxon>Oxyuridae</taxon>
        <taxon>Syphacia</taxon>
    </lineage>
</organism>
<reference evidence="4" key="1">
    <citation type="submission" date="2017-02" db="UniProtKB">
        <authorList>
            <consortium name="WormBaseParasite"/>
        </authorList>
    </citation>
    <scope>IDENTIFICATION</scope>
</reference>
<sequence>MEALDHCITDLPIPNRDTLAYLCHHFQKVTESSGHNKMTPEVLARSVAPTIVRRNISTFDGRIEAAKQEQIMLALLRMPHSYWSKLYSPDLRSTKCFSSRILGPSTKQQQQLQVSNDRTPRRYVRPGDHGDFGLSPATAADHSILGPIRTPPSENNGRSVQSLVRRGFYFMHP</sequence>
<dbReference type="GO" id="GO:0051233">
    <property type="term" value="C:spindle midzone"/>
    <property type="evidence" value="ECO:0007669"/>
    <property type="project" value="TreeGrafter"/>
</dbReference>
<dbReference type="SUPFAM" id="SSF48350">
    <property type="entry name" value="GTPase activation domain, GAP"/>
    <property type="match status" value="1"/>
</dbReference>
<evidence type="ECO:0000313" key="3">
    <source>
        <dbReference type="Proteomes" id="UP000046393"/>
    </source>
</evidence>
<dbReference type="GO" id="GO:0005634">
    <property type="term" value="C:nucleus"/>
    <property type="evidence" value="ECO:0007669"/>
    <property type="project" value="TreeGrafter"/>
</dbReference>
<keyword evidence="3" id="KW-1185">Reference proteome</keyword>
<dbReference type="Gene3D" id="1.10.555.10">
    <property type="entry name" value="Rho GTPase activation protein"/>
    <property type="match status" value="1"/>
</dbReference>
<accession>A0A0N5AD02</accession>
<dbReference type="GO" id="GO:0007266">
    <property type="term" value="P:Rho protein signal transduction"/>
    <property type="evidence" value="ECO:0007669"/>
    <property type="project" value="TreeGrafter"/>
</dbReference>
<dbReference type="STRING" id="451379.A0A0N5AD02"/>
<dbReference type="Proteomes" id="UP000046393">
    <property type="component" value="Unplaced"/>
</dbReference>
<evidence type="ECO:0000256" key="1">
    <source>
        <dbReference type="SAM" id="MobiDB-lite"/>
    </source>
</evidence>
<evidence type="ECO:0000259" key="2">
    <source>
        <dbReference type="PROSITE" id="PS50238"/>
    </source>
</evidence>
<dbReference type="PANTHER" id="PTHR46199">
    <property type="entry name" value="RAC GTPASE-ACTIVATING PROTEIN 1"/>
    <property type="match status" value="1"/>
</dbReference>
<dbReference type="InterPro" id="IPR000198">
    <property type="entry name" value="RhoGAP_dom"/>
</dbReference>
<dbReference type="GO" id="GO:0005096">
    <property type="term" value="F:GTPase activator activity"/>
    <property type="evidence" value="ECO:0007669"/>
    <property type="project" value="TreeGrafter"/>
</dbReference>
<name>A0A0N5AD02_9BILA</name>
<dbReference type="PANTHER" id="PTHR46199:SF3">
    <property type="entry name" value="RAC GTPASE-ACTIVATING PROTEIN 1"/>
    <property type="match status" value="1"/>
</dbReference>
<feature type="compositionally biased region" description="Polar residues" evidence="1">
    <location>
        <begin position="105"/>
        <end position="117"/>
    </location>
</feature>
<dbReference type="Pfam" id="PF00620">
    <property type="entry name" value="RhoGAP"/>
    <property type="match status" value="1"/>
</dbReference>
<evidence type="ECO:0000313" key="4">
    <source>
        <dbReference type="WBParaSite" id="SMUV_0000203201-mRNA-1"/>
    </source>
</evidence>
<dbReference type="GO" id="GO:0000281">
    <property type="term" value="P:mitotic cytokinesis"/>
    <property type="evidence" value="ECO:0007669"/>
    <property type="project" value="TreeGrafter"/>
</dbReference>
<protein>
    <submittedName>
        <fullName evidence="4">Rho-GAP domain-containing protein</fullName>
    </submittedName>
</protein>
<dbReference type="GO" id="GO:0032154">
    <property type="term" value="C:cleavage furrow"/>
    <property type="evidence" value="ECO:0007669"/>
    <property type="project" value="TreeGrafter"/>
</dbReference>
<dbReference type="AlphaFoldDB" id="A0A0N5AD02"/>
<feature type="domain" description="Rho-GAP" evidence="2">
    <location>
        <begin position="1"/>
        <end position="83"/>
    </location>
</feature>
<dbReference type="GO" id="GO:0097149">
    <property type="term" value="C:centralspindlin complex"/>
    <property type="evidence" value="ECO:0007669"/>
    <property type="project" value="TreeGrafter"/>
</dbReference>
<dbReference type="WBParaSite" id="SMUV_0000203201-mRNA-1">
    <property type="protein sequence ID" value="SMUV_0000203201-mRNA-1"/>
    <property type="gene ID" value="SMUV_0000203201"/>
</dbReference>
<dbReference type="PROSITE" id="PS50238">
    <property type="entry name" value="RHOGAP"/>
    <property type="match status" value="1"/>
</dbReference>
<dbReference type="InterPro" id="IPR008936">
    <property type="entry name" value="Rho_GTPase_activation_prot"/>
</dbReference>